<reference evidence="2 3" key="1">
    <citation type="submission" date="2017-04" db="EMBL/GenBank/DDBJ databases">
        <authorList>
            <person name="Afonso C.L."/>
            <person name="Miller P.J."/>
            <person name="Scott M.A."/>
            <person name="Spackman E."/>
            <person name="Goraichik I."/>
            <person name="Dimitrov K.M."/>
            <person name="Suarez D.L."/>
            <person name="Swayne D.E."/>
        </authorList>
    </citation>
    <scope>NUCLEOTIDE SEQUENCE [LARGE SCALE GENOMIC DNA]</scope>
    <source>
        <strain evidence="2 3">USBA 355</strain>
    </source>
</reference>
<feature type="signal peptide" evidence="1">
    <location>
        <begin position="1"/>
        <end position="19"/>
    </location>
</feature>
<evidence type="ECO:0000313" key="2">
    <source>
        <dbReference type="EMBL" id="SMF06919.1"/>
    </source>
</evidence>
<keyword evidence="3" id="KW-1185">Reference proteome</keyword>
<protein>
    <recommendedName>
        <fullName evidence="4">Lipoprotein</fullName>
    </recommendedName>
</protein>
<accession>A0A1Y6BJI1</accession>
<dbReference type="RefSeq" id="WP_085121728.1">
    <property type="nucleotide sequence ID" value="NZ_FWZX01000004.1"/>
</dbReference>
<dbReference type="AlphaFoldDB" id="A0A1Y6BJI1"/>
<evidence type="ECO:0000313" key="3">
    <source>
        <dbReference type="Proteomes" id="UP000192917"/>
    </source>
</evidence>
<organism evidence="2 3">
    <name type="scientific">Tistlia consotensis USBA 355</name>
    <dbReference type="NCBI Taxonomy" id="560819"/>
    <lineage>
        <taxon>Bacteria</taxon>
        <taxon>Pseudomonadati</taxon>
        <taxon>Pseudomonadota</taxon>
        <taxon>Alphaproteobacteria</taxon>
        <taxon>Rhodospirillales</taxon>
        <taxon>Rhodovibrionaceae</taxon>
        <taxon>Tistlia</taxon>
    </lineage>
</organism>
<evidence type="ECO:0008006" key="4">
    <source>
        <dbReference type="Google" id="ProtNLM"/>
    </source>
</evidence>
<dbReference type="STRING" id="560819.SAMN05428998_10415"/>
<keyword evidence="1" id="KW-0732">Signal</keyword>
<sequence length="196" mass="21525">MRLPAALLAPLAAAGLVLAGCQSPPPEPTFPEIGFAHEQTLRLDVGSIQVVDDYRPTLEPPYVDHLFPQPPDKVAERWAKERLLALGGPRRAVVTITDASVKEVQLPRTGGIKGAFTTDQTQRYDARVAATVAIFEPDGRRSGYAEAEATRSTTVSEDATLAQREQIWFQMTEQLMDDFDAEMTRQIKGSLGSYLK</sequence>
<name>A0A1Y6BJI1_9PROT</name>
<dbReference type="EMBL" id="FWZX01000004">
    <property type="protein sequence ID" value="SMF06919.1"/>
    <property type="molecule type" value="Genomic_DNA"/>
</dbReference>
<proteinExistence type="predicted"/>
<dbReference type="Proteomes" id="UP000192917">
    <property type="component" value="Unassembled WGS sequence"/>
</dbReference>
<feature type="chain" id="PRO_5012011947" description="Lipoprotein" evidence="1">
    <location>
        <begin position="20"/>
        <end position="196"/>
    </location>
</feature>
<dbReference type="PROSITE" id="PS51257">
    <property type="entry name" value="PROKAR_LIPOPROTEIN"/>
    <property type="match status" value="1"/>
</dbReference>
<gene>
    <name evidence="2" type="ORF">SAMN05428998_10415</name>
</gene>
<evidence type="ECO:0000256" key="1">
    <source>
        <dbReference type="SAM" id="SignalP"/>
    </source>
</evidence>